<dbReference type="GO" id="GO:0016197">
    <property type="term" value="P:endosomal transport"/>
    <property type="evidence" value="ECO:0007669"/>
    <property type="project" value="TreeGrafter"/>
</dbReference>
<dbReference type="InterPro" id="IPR028283">
    <property type="entry name" value="WASH-7_C"/>
</dbReference>
<feature type="domain" description="WASH complex subunit 7 central" evidence="2">
    <location>
        <begin position="675"/>
        <end position="1034"/>
    </location>
</feature>
<sequence length="1218" mass="140365">MSSSSTSNVGGTQSNPTADNATSTQQNTDSYIFDQFMDMDIKSPQDAHEESFHHFLTQYKSHLMHSFSLATSSSANSTLHNFAENLNDTLRHSPVSTNDTLVSEADILLPSLTISRVSLKNPPFYLQTEPLSSYRVDELLQTEHRTMRKILMVLDVLIEELRQLRMVARTQFYGKLALFGEGANPQDGMGQLQLGRILRLLTRLWNLVERTNVVLKHVLIQMAALYKIHDARGSGNSTVDISDEHLLSFSRIHFPDIFSEIAATLGMFMTFDTLIKENDAFMHCLTRYKRMIAKVLTHPEDFDTTQDMANRLPRLLERLENDILDCNMLINCLRRMEESQELNDQLSGHFRKMFFQGLSQHFGKITLSVGSATADDKPGKVIGLVGLFMLFSTLFSENSPAEKKLFKDLWTLHKRVPVIHIYGNTHWCLGDFLLRNAPTLIRFIGVKDPKREIIIAQKAMLSSTDASLKGNADALFQSFCAWKARFSSFLDDLELGKSAVTISGRYMMEGIDLAFQAKNILKTSLCLHVECEKPLTVTQVIDLGTLIHILKGVENTFNDNSQVMLKYTSGNTEFVAYQLRKMLLPLKKRIEQKRSQTPRDIDQLSTIELAYNLLGNAPTKRSMLLVRLAMTVAFHQDQVLIKDKDFDTMRGLMQTLDRFTNFSTIMRNICDCSLLYWQRALIPILFGNIYSNPTTCPMLHLLFQALEDVRPELESVEHLRDPVGGPISKDLSTISLSELYKDEILRFFSEQILDKLSTEVQEDLTRQVHAQVNKDFENPFTKKGSYMDRRPFFSMDPIKFYDRSISINIKVRHFLDVMFYRLTTASRQTQKTWKMYEEMRALALEKYGIEMTNVRLPGQNTDIGLDILEITRNIHIFVKNYSYNLNQNMFLEQVAKTDSPNLNVVNVRHVANSIRTHGTGIMNTTVNFVYKLLGRKFYTFSKFLYDDHIKSRLIRDAKFFRDNRHDLNNRYPLSRVEDFIREVRALGQIDGVSYLDKFRELITEIGNAMAYIRMVRTGGLRYIADSVQFVPDLDSVEDFEKWSAEHNLSEETQKAGQNLHSALKNLTTQFAEGSDYFQMLEKVFSQELLTENHKHVQNFFVIIPPLTQNFVDHIIKCKDRMLRNGKEANFTDDGFVLGVCFILKILNQNDKFKSLHWFQSVASQHHQEYAEWESKMNKPGNEDLNTMRLSLKRAQTLKKEFDMLFFSFSGAQIFFSKD</sequence>
<dbReference type="PANTHER" id="PTHR31409">
    <property type="entry name" value="WASH COMPLEX SUBUNIT 4"/>
    <property type="match status" value="1"/>
</dbReference>
<dbReference type="GO" id="GO:0071203">
    <property type="term" value="C:WASH complex"/>
    <property type="evidence" value="ECO:0007669"/>
    <property type="project" value="InterPro"/>
</dbReference>
<dbReference type="Pfam" id="PF14746">
    <property type="entry name" value="WASH-7_C"/>
    <property type="match status" value="1"/>
</dbReference>
<dbReference type="PANTHER" id="PTHR31409:SF0">
    <property type="entry name" value="WASH COMPLEX SUBUNIT 4"/>
    <property type="match status" value="1"/>
</dbReference>
<dbReference type="InterPro" id="IPR027307">
    <property type="entry name" value="WASH7"/>
</dbReference>
<dbReference type="InterPro" id="IPR028191">
    <property type="entry name" value="WASH-4_N"/>
</dbReference>
<organism evidence="5">
    <name type="scientific">Percolomonas cosmopolitus</name>
    <dbReference type="NCBI Taxonomy" id="63605"/>
    <lineage>
        <taxon>Eukaryota</taxon>
        <taxon>Discoba</taxon>
        <taxon>Heterolobosea</taxon>
        <taxon>Tetramitia</taxon>
        <taxon>Eutetramitia</taxon>
        <taxon>Percolomonadidae</taxon>
        <taxon>Percolomonas</taxon>
    </lineage>
</organism>
<evidence type="ECO:0000259" key="3">
    <source>
        <dbReference type="Pfam" id="PF14745"/>
    </source>
</evidence>
<reference evidence="5" key="1">
    <citation type="submission" date="2021-01" db="EMBL/GenBank/DDBJ databases">
        <authorList>
            <person name="Corre E."/>
            <person name="Pelletier E."/>
            <person name="Niang G."/>
            <person name="Scheremetjew M."/>
            <person name="Finn R."/>
            <person name="Kale V."/>
            <person name="Holt S."/>
            <person name="Cochrane G."/>
            <person name="Meng A."/>
            <person name="Brown T."/>
            <person name="Cohen L."/>
        </authorList>
    </citation>
    <scope>NUCLEOTIDE SEQUENCE</scope>
    <source>
        <strain evidence="5">WS</strain>
    </source>
</reference>
<dbReference type="AlphaFoldDB" id="A0A6U0K852"/>
<dbReference type="GO" id="GO:0007032">
    <property type="term" value="P:endosome organization"/>
    <property type="evidence" value="ECO:0007669"/>
    <property type="project" value="TreeGrafter"/>
</dbReference>
<protein>
    <recommendedName>
        <fullName evidence="6">WASH complex subunit 4</fullName>
    </recommendedName>
</protein>
<evidence type="ECO:0008006" key="6">
    <source>
        <dbReference type="Google" id="ProtNLM"/>
    </source>
</evidence>
<feature type="domain" description="WASH complex subunit 7 C-terminal" evidence="4">
    <location>
        <begin position="1052"/>
        <end position="1215"/>
    </location>
</feature>
<feature type="region of interest" description="Disordered" evidence="1">
    <location>
        <begin position="1"/>
        <end position="26"/>
    </location>
</feature>
<dbReference type="Pfam" id="PF14745">
    <property type="entry name" value="WASH-4_N"/>
    <property type="match status" value="1"/>
</dbReference>
<evidence type="ECO:0000259" key="4">
    <source>
        <dbReference type="Pfam" id="PF14746"/>
    </source>
</evidence>
<name>A0A6U0K852_9EUKA</name>
<evidence type="ECO:0000256" key="1">
    <source>
        <dbReference type="SAM" id="MobiDB-lite"/>
    </source>
</evidence>
<feature type="domain" description="WASH complex subunit 4 N-terminal" evidence="3">
    <location>
        <begin position="116"/>
        <end position="673"/>
    </location>
</feature>
<proteinExistence type="predicted"/>
<dbReference type="GO" id="GO:0005768">
    <property type="term" value="C:endosome"/>
    <property type="evidence" value="ECO:0007669"/>
    <property type="project" value="TreeGrafter"/>
</dbReference>
<dbReference type="InterPro" id="IPR028282">
    <property type="entry name" value="WASH-7_central"/>
</dbReference>
<accession>A0A6U0K852</accession>
<evidence type="ECO:0000313" key="5">
    <source>
        <dbReference type="EMBL" id="CAD9078885.1"/>
    </source>
</evidence>
<evidence type="ECO:0000259" key="2">
    <source>
        <dbReference type="Pfam" id="PF14744"/>
    </source>
</evidence>
<dbReference type="EMBL" id="HBGD01002541">
    <property type="protein sequence ID" value="CAD9078885.1"/>
    <property type="molecule type" value="Transcribed_RNA"/>
</dbReference>
<gene>
    <name evidence="5" type="ORF">PCOS0759_LOCUS2117</name>
</gene>
<dbReference type="Pfam" id="PF14744">
    <property type="entry name" value="WASH-7_mid"/>
    <property type="match status" value="1"/>
</dbReference>